<organism evidence="1 2">
    <name type="scientific">Trichothecium roseum</name>
    <dbReference type="NCBI Taxonomy" id="47278"/>
    <lineage>
        <taxon>Eukaryota</taxon>
        <taxon>Fungi</taxon>
        <taxon>Dikarya</taxon>
        <taxon>Ascomycota</taxon>
        <taxon>Pezizomycotina</taxon>
        <taxon>Sordariomycetes</taxon>
        <taxon>Hypocreomycetidae</taxon>
        <taxon>Hypocreales</taxon>
        <taxon>Hypocreales incertae sedis</taxon>
        <taxon>Trichothecium</taxon>
    </lineage>
</organism>
<evidence type="ECO:0000313" key="2">
    <source>
        <dbReference type="Proteomes" id="UP001163324"/>
    </source>
</evidence>
<evidence type="ECO:0000313" key="1">
    <source>
        <dbReference type="EMBL" id="KAI9904847.1"/>
    </source>
</evidence>
<dbReference type="EMBL" id="CM047940">
    <property type="protein sequence ID" value="KAI9904847.1"/>
    <property type="molecule type" value="Genomic_DNA"/>
</dbReference>
<keyword evidence="2" id="KW-1185">Reference proteome</keyword>
<gene>
    <name evidence="1" type="ORF">N3K66_001376</name>
</gene>
<proteinExistence type="predicted"/>
<accession>A0ACC0VEP0</accession>
<comment type="caution">
    <text evidence="1">The sequence shown here is derived from an EMBL/GenBank/DDBJ whole genome shotgun (WGS) entry which is preliminary data.</text>
</comment>
<dbReference type="Proteomes" id="UP001163324">
    <property type="component" value="Chromosome 1"/>
</dbReference>
<name>A0ACC0VEP0_9HYPO</name>
<reference evidence="1" key="1">
    <citation type="submission" date="2022-10" db="EMBL/GenBank/DDBJ databases">
        <title>Complete Genome of Trichothecium roseum strain YXFP-22015, a Plant Pathogen Isolated from Citrus.</title>
        <authorList>
            <person name="Wang Y."/>
            <person name="Zhu L."/>
        </authorList>
    </citation>
    <scope>NUCLEOTIDE SEQUENCE</scope>
    <source>
        <strain evidence="1">YXFP-22015</strain>
    </source>
</reference>
<protein>
    <submittedName>
        <fullName evidence="1">Uncharacterized protein</fullName>
    </submittedName>
</protein>
<sequence>MPPPSHLAIATSSVLRLLKEEGSYYKELAMEESKAKALEDRIKGGQADADGNDEYMLKQRQQAIEETKAIFGPLRQRIADAVAKLEEQIAVREEAGAPEEEMQKAKDALAQAKADTNGA</sequence>